<dbReference type="InterPro" id="IPR001024">
    <property type="entry name" value="PLAT/LH2_dom"/>
</dbReference>
<dbReference type="Gene3D" id="2.40.180.10">
    <property type="entry name" value="Catalase core domain"/>
    <property type="match status" value="1"/>
</dbReference>
<dbReference type="InterPro" id="IPR052970">
    <property type="entry name" value="Inner_ear_hair_cell_LOXHD"/>
</dbReference>
<dbReference type="PANTHER" id="PTHR45901:SF3">
    <property type="entry name" value="LIPOXYGENASE HOMOLOGY DOMAIN-CONTAINING PROTEIN 1"/>
    <property type="match status" value="1"/>
</dbReference>
<feature type="domain" description="PLAT" evidence="1">
    <location>
        <begin position="2"/>
        <end position="119"/>
    </location>
</feature>
<dbReference type="SUPFAM" id="SSF49723">
    <property type="entry name" value="Lipase/lipooxygenase domain (PLAT/LH2 domain)"/>
    <property type="match status" value="2"/>
</dbReference>
<gene>
    <name evidence="2" type="ORF">SYYSPA8_13460</name>
</gene>
<evidence type="ECO:0000313" key="3">
    <source>
        <dbReference type="Proteomes" id="UP001291653"/>
    </source>
</evidence>
<dbReference type="RefSeq" id="WP_323447352.1">
    <property type="nucleotide sequence ID" value="NZ_BSBI01000004.1"/>
</dbReference>
<evidence type="ECO:0000259" key="1">
    <source>
        <dbReference type="PROSITE" id="PS50095"/>
    </source>
</evidence>
<sequence>MPGYNVKVTIGTVNGAGTDADVYIKLAGVNGTSTDQQKLDNLGNDFEEGGTYEFNLSGVSSVGDLNYLQMWHQGGASASEMYVTKVHVTDNTTGKQYDFDYSDWINNNVTALMPAPGRAASYAVAVYTGDVHNAGTNSDVYLTVYAALGDSGRHLLDSSDNDFEQDTTSTFTLKLAELGALSKIYVESDGSGSASGWYLGNVKITDNATGHWWTFNYNNWLEDDHLTATISPSSSG</sequence>
<name>A0ABQ5NY78_9ACTN</name>
<proteinExistence type="predicted"/>
<comment type="caution">
    <text evidence="2">The sequence shown here is derived from an EMBL/GenBank/DDBJ whole genome shotgun (WGS) entry which is preliminary data.</text>
</comment>
<dbReference type="PANTHER" id="PTHR45901">
    <property type="entry name" value="PROTEIN CBG12474"/>
    <property type="match status" value="1"/>
</dbReference>
<keyword evidence="3" id="KW-1185">Reference proteome</keyword>
<dbReference type="Gene3D" id="2.60.60.20">
    <property type="entry name" value="PLAT/LH2 domain"/>
    <property type="match status" value="1"/>
</dbReference>
<reference evidence="2 3" key="1">
    <citation type="submission" date="2022-10" db="EMBL/GenBank/DDBJ databases">
        <title>Draft genome sequence of Streptomyces sp. YSPA8.</title>
        <authorList>
            <person name="Moriuchi R."/>
            <person name="Dohra H."/>
            <person name="Yamamura H."/>
            <person name="Kodani S."/>
        </authorList>
    </citation>
    <scope>NUCLEOTIDE SEQUENCE [LARGE SCALE GENOMIC DNA]</scope>
    <source>
        <strain evidence="2 3">YSPA8</strain>
    </source>
</reference>
<dbReference type="EMBL" id="BSBI01000004">
    <property type="protein sequence ID" value="GLF95311.1"/>
    <property type="molecule type" value="Genomic_DNA"/>
</dbReference>
<accession>A0ABQ5NY78</accession>
<evidence type="ECO:0000313" key="2">
    <source>
        <dbReference type="EMBL" id="GLF95311.1"/>
    </source>
</evidence>
<dbReference type="PROSITE" id="PS50095">
    <property type="entry name" value="PLAT"/>
    <property type="match status" value="2"/>
</dbReference>
<protein>
    <recommendedName>
        <fullName evidence="1">PLAT domain-containing protein</fullName>
    </recommendedName>
</protein>
<organism evidence="2 3">
    <name type="scientific">Streptomyces yaizuensis</name>
    <dbReference type="NCBI Taxonomy" id="2989713"/>
    <lineage>
        <taxon>Bacteria</taxon>
        <taxon>Bacillati</taxon>
        <taxon>Actinomycetota</taxon>
        <taxon>Actinomycetes</taxon>
        <taxon>Kitasatosporales</taxon>
        <taxon>Streptomycetaceae</taxon>
        <taxon>Streptomyces</taxon>
    </lineage>
</organism>
<dbReference type="InterPro" id="IPR036392">
    <property type="entry name" value="PLAT/LH2_dom_sf"/>
</dbReference>
<dbReference type="Proteomes" id="UP001291653">
    <property type="component" value="Unassembled WGS sequence"/>
</dbReference>
<dbReference type="SMART" id="SM00308">
    <property type="entry name" value="LH2"/>
    <property type="match status" value="2"/>
</dbReference>
<dbReference type="Pfam" id="PF01477">
    <property type="entry name" value="PLAT"/>
    <property type="match status" value="2"/>
</dbReference>
<feature type="domain" description="PLAT" evidence="1">
    <location>
        <begin position="120"/>
        <end position="235"/>
    </location>
</feature>